<reference evidence="3" key="1">
    <citation type="journal article" date="2019" name="Int. J. Syst. Evol. Microbiol.">
        <title>The Global Catalogue of Microorganisms (GCM) 10K type strain sequencing project: providing services to taxonomists for standard genome sequencing and annotation.</title>
        <authorList>
            <consortium name="The Broad Institute Genomics Platform"/>
            <consortium name="The Broad Institute Genome Sequencing Center for Infectious Disease"/>
            <person name="Wu L."/>
            <person name="Ma J."/>
        </authorList>
    </citation>
    <scope>NUCLEOTIDE SEQUENCE [LARGE SCALE GENOMIC DNA]</scope>
    <source>
        <strain evidence="3">CGMCC 4.7330</strain>
    </source>
</reference>
<sequence length="179" mass="18613">MRFGTAALAAFTIFAVAGCDSSGDSGSPPAPTSTLAGAPSAFDPCTDIPQSLLDSEGLRNEYKADDNGADGIRWRGCDWVQVDGYAASIQTTNLTVAMVRDKKFSDAREFAIGARQAISGKSSADRPDEECAVNVAIQGGSLEVGLTNPESSKKTGHLDTCELARALTEKVVAVLPQGV</sequence>
<dbReference type="RefSeq" id="WP_378616749.1">
    <property type="nucleotide sequence ID" value="NZ_JBHSAX010000033.1"/>
</dbReference>
<accession>A0ABV8E1B0</accession>
<dbReference type="Pfam" id="PF12079">
    <property type="entry name" value="DUF3558"/>
    <property type="match status" value="1"/>
</dbReference>
<keyword evidence="1" id="KW-0732">Signal</keyword>
<evidence type="ECO:0000313" key="2">
    <source>
        <dbReference type="EMBL" id="MFC3966222.1"/>
    </source>
</evidence>
<dbReference type="EMBL" id="JBHSAX010000033">
    <property type="protein sequence ID" value="MFC3966222.1"/>
    <property type="molecule type" value="Genomic_DNA"/>
</dbReference>
<feature type="chain" id="PRO_5046123857" evidence="1">
    <location>
        <begin position="18"/>
        <end position="179"/>
    </location>
</feature>
<protein>
    <submittedName>
        <fullName evidence="2">DUF3558 domain-containing protein</fullName>
    </submittedName>
</protein>
<organism evidence="2 3">
    <name type="scientific">Nocardia jiangsuensis</name>
    <dbReference type="NCBI Taxonomy" id="1691563"/>
    <lineage>
        <taxon>Bacteria</taxon>
        <taxon>Bacillati</taxon>
        <taxon>Actinomycetota</taxon>
        <taxon>Actinomycetes</taxon>
        <taxon>Mycobacteriales</taxon>
        <taxon>Nocardiaceae</taxon>
        <taxon>Nocardia</taxon>
    </lineage>
</organism>
<evidence type="ECO:0000256" key="1">
    <source>
        <dbReference type="SAM" id="SignalP"/>
    </source>
</evidence>
<dbReference type="PROSITE" id="PS51257">
    <property type="entry name" value="PROKAR_LIPOPROTEIN"/>
    <property type="match status" value="1"/>
</dbReference>
<comment type="caution">
    <text evidence="2">The sequence shown here is derived from an EMBL/GenBank/DDBJ whole genome shotgun (WGS) entry which is preliminary data.</text>
</comment>
<feature type="signal peptide" evidence="1">
    <location>
        <begin position="1"/>
        <end position="17"/>
    </location>
</feature>
<dbReference type="InterPro" id="IPR024520">
    <property type="entry name" value="DUF3558"/>
</dbReference>
<keyword evidence="3" id="KW-1185">Reference proteome</keyword>
<dbReference type="Proteomes" id="UP001595696">
    <property type="component" value="Unassembled WGS sequence"/>
</dbReference>
<proteinExistence type="predicted"/>
<name>A0ABV8E1B0_9NOCA</name>
<gene>
    <name evidence="2" type="ORF">ACFO0B_29905</name>
</gene>
<evidence type="ECO:0000313" key="3">
    <source>
        <dbReference type="Proteomes" id="UP001595696"/>
    </source>
</evidence>